<evidence type="ECO:0000313" key="2">
    <source>
        <dbReference type="EMBL" id="GAW83998.1"/>
    </source>
</evidence>
<dbReference type="AlphaFoldDB" id="A0A1Y1JR96"/>
<feature type="non-terminal residue" evidence="2">
    <location>
        <position position="218"/>
    </location>
</feature>
<accession>A0A1Y1JR96</accession>
<keyword evidence="1" id="KW-0472">Membrane</keyword>
<name>A0A1Y1JR96_PLAGO</name>
<dbReference type="EMBL" id="BDQF01000058">
    <property type="protein sequence ID" value="GAW83998.1"/>
    <property type="molecule type" value="Genomic_DNA"/>
</dbReference>
<gene>
    <name evidence="2" type="ORF">PGO_000530</name>
</gene>
<keyword evidence="1" id="KW-0812">Transmembrane</keyword>
<sequence length="218" mass="26036">MEDKFYKYIDKLSKPKYDMYKDKDATDKLYNYLCSIIKIKGFSDSNIEHKILCNQSMAYIYHIVIKNMKQDNESENAYCLYFYHWLYNKFMIKGKGEIPIKSLYDMMLRVRANTTQYYNICSYYRHIASEYDLNKFSHMYRFYECINNEDDDAHSTDKNFCNKVKEIIDNHNTKIQKETIIDSPIIAPTTCRANATNSILITIIAMFIISSFSYIIYK</sequence>
<protein>
    <submittedName>
        <fullName evidence="2">Variable surface protein</fullName>
    </submittedName>
</protein>
<dbReference type="RefSeq" id="XP_028546587.1">
    <property type="nucleotide sequence ID" value="XM_028690786.1"/>
</dbReference>
<organism evidence="2 3">
    <name type="scientific">Plasmodium gonderi</name>
    <dbReference type="NCBI Taxonomy" id="77519"/>
    <lineage>
        <taxon>Eukaryota</taxon>
        <taxon>Sar</taxon>
        <taxon>Alveolata</taxon>
        <taxon>Apicomplexa</taxon>
        <taxon>Aconoidasida</taxon>
        <taxon>Haemosporida</taxon>
        <taxon>Plasmodiidae</taxon>
        <taxon>Plasmodium</taxon>
        <taxon>Plasmodium (Plasmodium)</taxon>
    </lineage>
</organism>
<reference evidence="3" key="1">
    <citation type="submission" date="2017-04" db="EMBL/GenBank/DDBJ databases">
        <title>Plasmodium gonderi genome.</title>
        <authorList>
            <person name="Arisue N."/>
            <person name="Honma H."/>
            <person name="Kawai S."/>
            <person name="Tougan T."/>
            <person name="Tanabe K."/>
            <person name="Horii T."/>
        </authorList>
    </citation>
    <scope>NUCLEOTIDE SEQUENCE [LARGE SCALE GENOMIC DNA]</scope>
    <source>
        <strain evidence="3">ATCC 30045</strain>
    </source>
</reference>
<dbReference type="Proteomes" id="UP000195521">
    <property type="component" value="Unassembled WGS sequence"/>
</dbReference>
<dbReference type="GeneID" id="39744806"/>
<keyword evidence="3" id="KW-1185">Reference proteome</keyword>
<proteinExistence type="predicted"/>
<feature type="transmembrane region" description="Helical" evidence="1">
    <location>
        <begin position="199"/>
        <end position="217"/>
    </location>
</feature>
<comment type="caution">
    <text evidence="2">The sequence shown here is derived from an EMBL/GenBank/DDBJ whole genome shotgun (WGS) entry which is preliminary data.</text>
</comment>
<evidence type="ECO:0000256" key="1">
    <source>
        <dbReference type="SAM" id="Phobius"/>
    </source>
</evidence>
<keyword evidence="1" id="KW-1133">Transmembrane helix</keyword>
<evidence type="ECO:0000313" key="3">
    <source>
        <dbReference type="Proteomes" id="UP000195521"/>
    </source>
</evidence>